<comment type="caution">
    <text evidence="3">The sequence shown here is derived from an EMBL/GenBank/DDBJ whole genome shotgun (WGS) entry which is preliminary data.</text>
</comment>
<reference evidence="3 4" key="1">
    <citation type="journal article" date="2018" name="Nat. Ecol. Evol.">
        <title>Shark genomes provide insights into elasmobranch evolution and the origin of vertebrates.</title>
        <authorList>
            <person name="Hara Y"/>
            <person name="Yamaguchi K"/>
            <person name="Onimaru K"/>
            <person name="Kadota M"/>
            <person name="Koyanagi M"/>
            <person name="Keeley SD"/>
            <person name="Tatsumi K"/>
            <person name="Tanaka K"/>
            <person name="Motone F"/>
            <person name="Kageyama Y"/>
            <person name="Nozu R"/>
            <person name="Adachi N"/>
            <person name="Nishimura O"/>
            <person name="Nakagawa R"/>
            <person name="Tanegashima C"/>
            <person name="Kiyatake I"/>
            <person name="Matsumoto R"/>
            <person name="Murakumo K"/>
            <person name="Nishida K"/>
            <person name="Terakita A"/>
            <person name="Kuratani S"/>
            <person name="Sato K"/>
            <person name="Hyodo S Kuraku.S."/>
        </authorList>
    </citation>
    <scope>NUCLEOTIDE SEQUENCE [LARGE SCALE GENOMIC DNA]</scope>
</reference>
<keyword evidence="2" id="KW-0732">Signal</keyword>
<dbReference type="PANTHER" id="PTHR16703">
    <property type="entry name" value="CLAUDIN-12"/>
    <property type="match status" value="1"/>
</dbReference>
<keyword evidence="4" id="KW-1185">Reference proteome</keyword>
<keyword evidence="1" id="KW-0472">Membrane</keyword>
<evidence type="ECO:0008006" key="5">
    <source>
        <dbReference type="Google" id="ProtNLM"/>
    </source>
</evidence>
<dbReference type="OrthoDB" id="3031595at2759"/>
<feature type="chain" id="PRO_5019113265" description="Claudin" evidence="2">
    <location>
        <begin position="24"/>
        <end position="260"/>
    </location>
</feature>
<sequence>MSMACHGPHVAPALALLCGLASASALLGATLLPQWRLQQLQSPNRNDRNVTVSDGLWSRCVRFEGPPSSSAATGAGRGGCALDDPTWYRTLDQLDLRFLQFALPFALLAACSASLLCVLGMCHGACSSKIHSVDLVKCLVNAAGCQLVAGALYLLSAALVCAPSLWLLFHTAELSRRHPPSAWSPGPAAFLALGSGAGLFLASCLLFLWYCTCRPLPPPFWQPLGSYPESLQAHSVGRYSRRSRLSTLEIDIPVVPQQIR</sequence>
<evidence type="ECO:0000256" key="1">
    <source>
        <dbReference type="SAM" id="Phobius"/>
    </source>
</evidence>
<dbReference type="EMBL" id="BEZZ01111156">
    <property type="protein sequence ID" value="GCC43939.1"/>
    <property type="molecule type" value="Genomic_DNA"/>
</dbReference>
<dbReference type="OMA" id="FYNTHLN"/>
<evidence type="ECO:0000256" key="2">
    <source>
        <dbReference type="SAM" id="SignalP"/>
    </source>
</evidence>
<name>A0A401TMT7_CHIPU</name>
<dbReference type="AlphaFoldDB" id="A0A401TMT7"/>
<dbReference type="Gene3D" id="1.20.140.150">
    <property type="match status" value="1"/>
</dbReference>
<keyword evidence="1" id="KW-1133">Transmembrane helix</keyword>
<evidence type="ECO:0000313" key="3">
    <source>
        <dbReference type="EMBL" id="GCC43939.1"/>
    </source>
</evidence>
<gene>
    <name evidence="3" type="ORF">chiPu_0027693</name>
</gene>
<evidence type="ECO:0000313" key="4">
    <source>
        <dbReference type="Proteomes" id="UP000287033"/>
    </source>
</evidence>
<keyword evidence="1" id="KW-0812">Transmembrane</keyword>
<accession>A0A401TMT7</accession>
<dbReference type="InterPro" id="IPR013287">
    <property type="entry name" value="Claudin12"/>
</dbReference>
<dbReference type="STRING" id="137246.A0A401TMT7"/>
<feature type="transmembrane region" description="Helical" evidence="1">
    <location>
        <begin position="189"/>
        <end position="211"/>
    </location>
</feature>
<organism evidence="3 4">
    <name type="scientific">Chiloscyllium punctatum</name>
    <name type="common">Brownbanded bambooshark</name>
    <name type="synonym">Hemiscyllium punctatum</name>
    <dbReference type="NCBI Taxonomy" id="137246"/>
    <lineage>
        <taxon>Eukaryota</taxon>
        <taxon>Metazoa</taxon>
        <taxon>Chordata</taxon>
        <taxon>Craniata</taxon>
        <taxon>Vertebrata</taxon>
        <taxon>Chondrichthyes</taxon>
        <taxon>Elasmobranchii</taxon>
        <taxon>Galeomorphii</taxon>
        <taxon>Galeoidea</taxon>
        <taxon>Orectolobiformes</taxon>
        <taxon>Hemiscylliidae</taxon>
        <taxon>Chiloscyllium</taxon>
    </lineage>
</organism>
<dbReference type="GO" id="GO:0005886">
    <property type="term" value="C:plasma membrane"/>
    <property type="evidence" value="ECO:0007669"/>
    <property type="project" value="TreeGrafter"/>
</dbReference>
<dbReference type="PANTHER" id="PTHR16703:SF3">
    <property type="entry name" value="CLAUDIN-12"/>
    <property type="match status" value="1"/>
</dbReference>
<feature type="transmembrane region" description="Helical" evidence="1">
    <location>
        <begin position="101"/>
        <end position="126"/>
    </location>
</feature>
<proteinExistence type="predicted"/>
<dbReference type="Proteomes" id="UP000287033">
    <property type="component" value="Unassembled WGS sequence"/>
</dbReference>
<protein>
    <recommendedName>
        <fullName evidence="5">Claudin</fullName>
    </recommendedName>
</protein>
<feature type="transmembrane region" description="Helical" evidence="1">
    <location>
        <begin position="147"/>
        <end position="169"/>
    </location>
</feature>
<feature type="signal peptide" evidence="2">
    <location>
        <begin position="1"/>
        <end position="23"/>
    </location>
</feature>